<comment type="caution">
    <text evidence="2">The sequence shown here is derived from an EMBL/GenBank/DDBJ whole genome shotgun (WGS) entry which is preliminary data.</text>
</comment>
<sequence>MELELNLNSMYICVKDMDRAINFYEKFLDQEVDERDEIFSIFNFEHNRLCLFNPAKVNEKHTWGNNCLPSFQVNDITLLMEKIHELGAPIGFPLTKIGESLVLEFQDTEGNDIEIYCKQV</sequence>
<accession>V6IX46</accession>
<dbReference type="PANTHER" id="PTHR33993">
    <property type="entry name" value="GLYOXALASE-RELATED"/>
    <property type="match status" value="1"/>
</dbReference>
<dbReference type="InterPro" id="IPR052164">
    <property type="entry name" value="Anthracycline_SecMetBiosynth"/>
</dbReference>
<dbReference type="RefSeq" id="WP_023510171.1">
    <property type="nucleotide sequence ID" value="NZ_AWTC01000008.1"/>
</dbReference>
<evidence type="ECO:0000313" key="3">
    <source>
        <dbReference type="Proteomes" id="UP000018296"/>
    </source>
</evidence>
<dbReference type="SUPFAM" id="SSF54593">
    <property type="entry name" value="Glyoxalase/Bleomycin resistance protein/Dihydroxybiphenyl dioxygenase"/>
    <property type="match status" value="1"/>
</dbReference>
<dbReference type="Pfam" id="PF00903">
    <property type="entry name" value="Glyoxalase"/>
    <property type="match status" value="1"/>
</dbReference>
<name>V6IX46_9BACL</name>
<protein>
    <submittedName>
        <fullName evidence="2">Glyoxalase</fullName>
    </submittedName>
</protein>
<dbReference type="PROSITE" id="PS51819">
    <property type="entry name" value="VOC"/>
    <property type="match status" value="1"/>
</dbReference>
<dbReference type="AlphaFoldDB" id="V6IX46"/>
<dbReference type="InterPro" id="IPR029068">
    <property type="entry name" value="Glyas_Bleomycin-R_OHBP_Dase"/>
</dbReference>
<evidence type="ECO:0000259" key="1">
    <source>
        <dbReference type="PROSITE" id="PS51819"/>
    </source>
</evidence>
<reference evidence="2 3" key="1">
    <citation type="journal article" date="2013" name="Genome Announc.">
        <title>Genome Sequence of Sporolactobacillus laevolacticus DSM442, an Efficient Polymer-Grade D-Lactate Producer from Agricultural Waste Cottonseed as a Nitrogen Source.</title>
        <authorList>
            <person name="Wang H."/>
            <person name="Wang L."/>
            <person name="Ju J."/>
            <person name="Yu B."/>
            <person name="Ma Y."/>
        </authorList>
    </citation>
    <scope>NUCLEOTIDE SEQUENCE [LARGE SCALE GENOMIC DNA]</scope>
    <source>
        <strain evidence="2 3">DSM 442</strain>
    </source>
</reference>
<dbReference type="eggNOG" id="COG0346">
    <property type="taxonomic scope" value="Bacteria"/>
</dbReference>
<dbReference type="InterPro" id="IPR004360">
    <property type="entry name" value="Glyas_Fos-R_dOase_dom"/>
</dbReference>
<keyword evidence="3" id="KW-1185">Reference proteome</keyword>
<proteinExistence type="predicted"/>
<dbReference type="STRING" id="1395513.P343_09565"/>
<feature type="domain" description="VOC" evidence="1">
    <location>
        <begin position="6"/>
        <end position="118"/>
    </location>
</feature>
<dbReference type="CDD" id="cd06587">
    <property type="entry name" value="VOC"/>
    <property type="match status" value="1"/>
</dbReference>
<dbReference type="OrthoDB" id="2184229at2"/>
<dbReference type="Gene3D" id="3.10.180.10">
    <property type="entry name" value="2,3-Dihydroxybiphenyl 1,2-Dioxygenase, domain 1"/>
    <property type="match status" value="1"/>
</dbReference>
<organism evidence="2 3">
    <name type="scientific">Sporolactobacillus laevolacticus DSM 442</name>
    <dbReference type="NCBI Taxonomy" id="1395513"/>
    <lineage>
        <taxon>Bacteria</taxon>
        <taxon>Bacillati</taxon>
        <taxon>Bacillota</taxon>
        <taxon>Bacilli</taxon>
        <taxon>Bacillales</taxon>
        <taxon>Sporolactobacillaceae</taxon>
        <taxon>Sporolactobacillus</taxon>
    </lineage>
</organism>
<dbReference type="Proteomes" id="UP000018296">
    <property type="component" value="Unassembled WGS sequence"/>
</dbReference>
<dbReference type="EMBL" id="AWTC01000008">
    <property type="protein sequence ID" value="EST11887.1"/>
    <property type="molecule type" value="Genomic_DNA"/>
</dbReference>
<dbReference type="InterPro" id="IPR037523">
    <property type="entry name" value="VOC_core"/>
</dbReference>
<dbReference type="PANTHER" id="PTHR33993:SF2">
    <property type="entry name" value="VOC DOMAIN-CONTAINING PROTEIN"/>
    <property type="match status" value="1"/>
</dbReference>
<evidence type="ECO:0000313" key="2">
    <source>
        <dbReference type="EMBL" id="EST11887.1"/>
    </source>
</evidence>
<gene>
    <name evidence="2" type="ORF">P343_09565</name>
</gene>